<evidence type="ECO:0000259" key="2">
    <source>
        <dbReference type="Pfam" id="PF00144"/>
    </source>
</evidence>
<dbReference type="Proteomes" id="UP000001745">
    <property type="component" value="Unassembled WGS sequence"/>
</dbReference>
<dbReference type="RefSeq" id="XP_002483347.1">
    <property type="nucleotide sequence ID" value="XM_002483302.1"/>
</dbReference>
<dbReference type="SUPFAM" id="SSF56601">
    <property type="entry name" value="beta-lactamase/transpeptidase-like"/>
    <property type="match status" value="1"/>
</dbReference>
<dbReference type="OrthoDB" id="10250282at2759"/>
<gene>
    <name evidence="4" type="ORF">TSTA_012220</name>
</gene>
<dbReference type="Gene3D" id="3.40.710.10">
    <property type="entry name" value="DD-peptidase/beta-lactamase superfamily"/>
    <property type="match status" value="1"/>
</dbReference>
<proteinExistence type="predicted"/>
<dbReference type="HOGENOM" id="CLU_019706_0_0_1"/>
<dbReference type="Pfam" id="PF26335">
    <property type="entry name" value="ARB_00930_C"/>
    <property type="match status" value="1"/>
</dbReference>
<dbReference type="PhylomeDB" id="B8ME36"/>
<dbReference type="InParanoid" id="B8ME36"/>
<dbReference type="AlphaFoldDB" id="B8ME36"/>
<evidence type="ECO:0000259" key="3">
    <source>
        <dbReference type="Pfam" id="PF26335"/>
    </source>
</evidence>
<keyword evidence="5" id="KW-1185">Reference proteome</keyword>
<feature type="signal peptide" evidence="1">
    <location>
        <begin position="1"/>
        <end position="19"/>
    </location>
</feature>
<reference evidence="5" key="1">
    <citation type="journal article" date="2015" name="Genome Announc.">
        <title>Genome sequence of the AIDS-associated pathogen Penicillium marneffei (ATCC18224) and its near taxonomic relative Talaromyces stipitatus (ATCC10500).</title>
        <authorList>
            <person name="Nierman W.C."/>
            <person name="Fedorova-Abrams N.D."/>
            <person name="Andrianopoulos A."/>
        </authorList>
    </citation>
    <scope>NUCLEOTIDE SEQUENCE [LARGE SCALE GENOMIC DNA]</scope>
    <source>
        <strain evidence="5">ATCC 10500 / CBS 375.48 / QM 6759 / NRRL 1006</strain>
    </source>
</reference>
<dbReference type="OMA" id="WEIARVT"/>
<protein>
    <submittedName>
        <fullName evidence="4">Beta-lactamase, putative</fullName>
    </submittedName>
</protein>
<keyword evidence="1" id="KW-0732">Signal</keyword>
<evidence type="ECO:0000313" key="4">
    <source>
        <dbReference type="EMBL" id="EED16113.1"/>
    </source>
</evidence>
<dbReference type="eggNOG" id="ENOG502SJKK">
    <property type="taxonomic scope" value="Eukaryota"/>
</dbReference>
<evidence type="ECO:0000313" key="5">
    <source>
        <dbReference type="Proteomes" id="UP000001745"/>
    </source>
</evidence>
<dbReference type="STRING" id="441959.B8ME36"/>
<dbReference type="VEuPathDB" id="FungiDB:TSTA_012220"/>
<organism evidence="4 5">
    <name type="scientific">Talaromyces stipitatus (strain ATCC 10500 / CBS 375.48 / QM 6759 / NRRL 1006)</name>
    <name type="common">Penicillium stipitatum</name>
    <dbReference type="NCBI Taxonomy" id="441959"/>
    <lineage>
        <taxon>Eukaryota</taxon>
        <taxon>Fungi</taxon>
        <taxon>Dikarya</taxon>
        <taxon>Ascomycota</taxon>
        <taxon>Pezizomycotina</taxon>
        <taxon>Eurotiomycetes</taxon>
        <taxon>Eurotiomycetidae</taxon>
        <taxon>Eurotiales</taxon>
        <taxon>Trichocomaceae</taxon>
        <taxon>Talaromyces</taxon>
        <taxon>Talaromyces sect. Talaromyces</taxon>
    </lineage>
</organism>
<dbReference type="EMBL" id="EQ962656">
    <property type="protein sequence ID" value="EED16113.1"/>
    <property type="molecule type" value="Genomic_DNA"/>
</dbReference>
<dbReference type="InterPro" id="IPR001466">
    <property type="entry name" value="Beta-lactam-related"/>
</dbReference>
<feature type="domain" description="Beta-lactamase-related" evidence="2">
    <location>
        <begin position="91"/>
        <end position="429"/>
    </location>
</feature>
<dbReference type="InterPro" id="IPR058664">
    <property type="entry name" value="ARB_00930-like_C"/>
</dbReference>
<dbReference type="PANTHER" id="PTHR22935:SF97">
    <property type="entry name" value="BETA-LACTAMASE-RELATED DOMAIN-CONTAINING PROTEIN"/>
    <property type="match status" value="1"/>
</dbReference>
<dbReference type="InterPro" id="IPR012338">
    <property type="entry name" value="Beta-lactam/transpept-like"/>
</dbReference>
<dbReference type="InterPro" id="IPR051478">
    <property type="entry name" value="Beta-lactamase-like_AB/R"/>
</dbReference>
<sequence length="586" mass="62879">MKNALLALLGLMATAKGQANRYSPLLGPVFPHAANFSSNNAFHDMTMNLTTTLEDIILAGNSTSTSRSVINSEDTSFALQIFSSDTIGMDNGNNTLFQWFYTSPATQNSSSGVKEVDENTVFRIGSGSKLWTVLLFLVTAGEAHLHDPVTKWVPELQAAINAAPGDDSVDYVSWEDVTIQELASHLSGVGRDYAFSDLATMDPDLTGEGFPSLSKNETPPCGVTAPCTRAQFFDGITNTHPIAPTSYTPIYSNAAIQILSYALEAITNETYDALLEEYLFEPLGLNSSYYTVPADNVGIIPRNASTSLWNLSAGDETPAGGLYASIKDLSTVGRAILNNALLSPATTRRWLKPITHTASPSYSVGAPWEIYSFENVDGRTVDLYTKSGDLGAYSSMTALLPDYNIGFTILAAGPGTTELVAALTDAVAQSLIPALELAAREKARQIYTGVYSGQGTDKKNSSLVISMDNGPGLKVTQWVSDSQDMLQVAEALTGSDSLEVRLYPTALQQKRDGSCLMQSFRAVFGSPTTSNKFIGPVTGSSISWEFVDSYKYGNVGVDEFLFELDTGTGKVVSVSPRALRQTLQKA</sequence>
<feature type="chain" id="PRO_5002875078" evidence="1">
    <location>
        <begin position="20"/>
        <end position="586"/>
    </location>
</feature>
<dbReference type="Pfam" id="PF00144">
    <property type="entry name" value="Beta-lactamase"/>
    <property type="match status" value="1"/>
</dbReference>
<dbReference type="PANTHER" id="PTHR22935">
    <property type="entry name" value="PENICILLIN-BINDING PROTEIN"/>
    <property type="match status" value="1"/>
</dbReference>
<accession>B8ME36</accession>
<dbReference type="GeneID" id="8104070"/>
<evidence type="ECO:0000256" key="1">
    <source>
        <dbReference type="SAM" id="SignalP"/>
    </source>
</evidence>
<feature type="domain" description="Beta-lactamase-like ARB-00930-like C-terminal" evidence="3">
    <location>
        <begin position="439"/>
        <end position="585"/>
    </location>
</feature>
<name>B8ME36_TALSN</name>